<proteinExistence type="predicted"/>
<feature type="compositionally biased region" description="Polar residues" evidence="6">
    <location>
        <begin position="16"/>
        <end position="39"/>
    </location>
</feature>
<comment type="caution">
    <text evidence="9">The sequence shown here is derived from an EMBL/GenBank/DDBJ whole genome shotgun (WGS) entry which is preliminary data.</text>
</comment>
<dbReference type="InterPro" id="IPR011009">
    <property type="entry name" value="Kinase-like_dom_sf"/>
</dbReference>
<evidence type="ECO:0000256" key="7">
    <source>
        <dbReference type="SAM" id="Phobius"/>
    </source>
</evidence>
<dbReference type="InterPro" id="IPR000719">
    <property type="entry name" value="Prot_kinase_dom"/>
</dbReference>
<dbReference type="SUPFAM" id="SSF48452">
    <property type="entry name" value="TPR-like"/>
    <property type="match status" value="1"/>
</dbReference>
<evidence type="ECO:0000256" key="1">
    <source>
        <dbReference type="ARBA" id="ARBA00022679"/>
    </source>
</evidence>
<keyword evidence="1" id="KW-0808">Transferase</keyword>
<dbReference type="Gene3D" id="3.30.200.20">
    <property type="entry name" value="Phosphorylase Kinase, domain 1"/>
    <property type="match status" value="1"/>
</dbReference>
<keyword evidence="7" id="KW-0812">Transmembrane</keyword>
<dbReference type="InterPro" id="IPR017441">
    <property type="entry name" value="Protein_kinase_ATP_BS"/>
</dbReference>
<dbReference type="SUPFAM" id="SSF56112">
    <property type="entry name" value="Protein kinase-like (PK-like)"/>
    <property type="match status" value="1"/>
</dbReference>
<keyword evidence="2 5" id="KW-0547">Nucleotide-binding</keyword>
<evidence type="ECO:0000259" key="8">
    <source>
        <dbReference type="PROSITE" id="PS50011"/>
    </source>
</evidence>
<reference evidence="9" key="1">
    <citation type="submission" date="2022-11" db="EMBL/GenBank/DDBJ databases">
        <title>Minimal conservation of predation-associated metabolite biosynthetic gene clusters underscores biosynthetic potential of Myxococcota including descriptions for ten novel species: Archangium lansinium sp. nov., Myxococcus landrumus sp. nov., Nannocystis bai.</title>
        <authorList>
            <person name="Ahearne A."/>
            <person name="Stevens C."/>
            <person name="Phillips K."/>
        </authorList>
    </citation>
    <scope>NUCLEOTIDE SEQUENCE</scope>
    <source>
        <strain evidence="9">Na p29</strain>
    </source>
</reference>
<evidence type="ECO:0000256" key="5">
    <source>
        <dbReference type="PROSITE-ProRule" id="PRU10141"/>
    </source>
</evidence>
<feature type="binding site" evidence="5">
    <location>
        <position position="86"/>
    </location>
    <ligand>
        <name>ATP</name>
        <dbReference type="ChEBI" id="CHEBI:30616"/>
    </ligand>
</feature>
<feature type="region of interest" description="Disordered" evidence="6">
    <location>
        <begin position="1"/>
        <end position="45"/>
    </location>
</feature>
<evidence type="ECO:0000256" key="2">
    <source>
        <dbReference type="ARBA" id="ARBA00022741"/>
    </source>
</evidence>
<name>A0A9X3IYP8_9BACT</name>
<dbReference type="PROSITE" id="PS50011">
    <property type="entry name" value="PROTEIN_KINASE_DOM"/>
    <property type="match status" value="1"/>
</dbReference>
<dbReference type="Gene3D" id="1.25.40.10">
    <property type="entry name" value="Tetratricopeptide repeat domain"/>
    <property type="match status" value="1"/>
</dbReference>
<keyword evidence="7" id="KW-0472">Membrane</keyword>
<feature type="transmembrane region" description="Helical" evidence="7">
    <location>
        <begin position="337"/>
        <end position="359"/>
    </location>
</feature>
<dbReference type="Pfam" id="PF00069">
    <property type="entry name" value="Pkinase"/>
    <property type="match status" value="1"/>
</dbReference>
<sequence length="936" mass="99410">MNDDEITRAGERHNPATPSLDRSPSGTADTEASGRTAQASDAALQRAVPTSGRVGRYVVIDRVGAGGMGVVLAAYDPELDRRVALKLLAAGPESSVRLLREAQALARLSHPNVVQIHDVGVHDGQVFLAMELVAGQTLRAWLEAGPRPWRTIVRVFVEAGRGLAAAHAAGIVHRDFKPDNVLIGADGRARVADFGLARQLEGGDASAAKGAAAAAPSTAFAVPLTQSGVLLGTPAYMSPEQFDGGRADARSDLFSFCVALYEALYGRRPFRADDLATLLAKIRAGALAEPPAASPVPRAIFEQLRRGLAFAPADRPASLERLLADLTHDRGARRRRWLLAGGLVALGGGAAAAALTWAMPAGEAACSGAETGLAELWNDGVKAALASSLAEVVRQPEQRERVQDGLQRYADAWSAARREVCLDHRRGADSEAVRELRSRCLDRRRSAFEGAVQLVRATRPGDDVVRVVAGLPAIADCARVDALLATPARDPARASEVAAVERRLDGARTLADAGRLGEADGEIAGALADAEALGERGLVGQARLAAARVAMVRGAWVDAVSALRLALADALAAGDDPTAAEVVARLVYGRAQTGHERPAEILGDVPVAQVLVDRQGPHAFARRRLLANLATVHLAAGDVAAARRTVVEATNDLESVVDADPFEAANFLRLLAVLTDDPARRRDGFTRSEAIFRELLGEDHLDLLNLRLYRGRTALDLAEADEQLTDACAGYDRVVAPAERRDPSCAECGLLLGGIARERDDLTAALARYGEAATCEAGAPRVGVDARRQLARAHEARLRGEFAEAIAAAERAAEMWAPYATADRPWIELPRAEAWLVQGEAELGRGDKAAARERLRLAHEVFARQAERQIDALPRFHRARAAELLAELEWEDPAGRVHARELAGEARAFHAGRGEAGAARVAALDAWLAAHPLAAR</sequence>
<dbReference type="InterPro" id="IPR008271">
    <property type="entry name" value="Ser/Thr_kinase_AS"/>
</dbReference>
<dbReference type="RefSeq" id="WP_267772451.1">
    <property type="nucleotide sequence ID" value="NZ_JAPNKE010000002.1"/>
</dbReference>
<dbReference type="Proteomes" id="UP001150924">
    <property type="component" value="Unassembled WGS sequence"/>
</dbReference>
<keyword evidence="10" id="KW-1185">Reference proteome</keyword>
<gene>
    <name evidence="9" type="ORF">OV079_30210</name>
</gene>
<dbReference type="InterPro" id="IPR011990">
    <property type="entry name" value="TPR-like_helical_dom_sf"/>
</dbReference>
<dbReference type="EMBL" id="JAPNKE010000002">
    <property type="protein sequence ID" value="MCY1009762.1"/>
    <property type="molecule type" value="Genomic_DNA"/>
</dbReference>
<dbReference type="PANTHER" id="PTHR43289:SF34">
    <property type="entry name" value="SERINE_THREONINE-PROTEIN KINASE YBDM-RELATED"/>
    <property type="match status" value="1"/>
</dbReference>
<protein>
    <submittedName>
        <fullName evidence="9">Serine/threonine-protein kinase</fullName>
    </submittedName>
</protein>
<keyword evidence="4 5" id="KW-0067">ATP-binding</keyword>
<dbReference type="AlphaFoldDB" id="A0A9X3IYP8"/>
<dbReference type="GO" id="GO:0004674">
    <property type="term" value="F:protein serine/threonine kinase activity"/>
    <property type="evidence" value="ECO:0007669"/>
    <property type="project" value="TreeGrafter"/>
</dbReference>
<evidence type="ECO:0000313" key="9">
    <source>
        <dbReference type="EMBL" id="MCY1009762.1"/>
    </source>
</evidence>
<evidence type="ECO:0000256" key="3">
    <source>
        <dbReference type="ARBA" id="ARBA00022777"/>
    </source>
</evidence>
<feature type="compositionally biased region" description="Basic and acidic residues" evidence="6">
    <location>
        <begin position="1"/>
        <end position="14"/>
    </location>
</feature>
<dbReference type="CDD" id="cd14014">
    <property type="entry name" value="STKc_PknB_like"/>
    <property type="match status" value="1"/>
</dbReference>
<dbReference type="Gene3D" id="1.10.510.10">
    <property type="entry name" value="Transferase(Phosphotransferase) domain 1"/>
    <property type="match status" value="1"/>
</dbReference>
<dbReference type="GO" id="GO:0005524">
    <property type="term" value="F:ATP binding"/>
    <property type="evidence" value="ECO:0007669"/>
    <property type="project" value="UniProtKB-UniRule"/>
</dbReference>
<evidence type="ECO:0000256" key="6">
    <source>
        <dbReference type="SAM" id="MobiDB-lite"/>
    </source>
</evidence>
<evidence type="ECO:0000256" key="4">
    <source>
        <dbReference type="ARBA" id="ARBA00022840"/>
    </source>
</evidence>
<keyword evidence="7" id="KW-1133">Transmembrane helix</keyword>
<dbReference type="PANTHER" id="PTHR43289">
    <property type="entry name" value="MITOGEN-ACTIVATED PROTEIN KINASE KINASE KINASE 20-RELATED"/>
    <property type="match status" value="1"/>
</dbReference>
<accession>A0A9X3IYP8</accession>
<dbReference type="PROSITE" id="PS00107">
    <property type="entry name" value="PROTEIN_KINASE_ATP"/>
    <property type="match status" value="1"/>
</dbReference>
<feature type="domain" description="Protein kinase" evidence="8">
    <location>
        <begin position="57"/>
        <end position="338"/>
    </location>
</feature>
<evidence type="ECO:0000313" key="10">
    <source>
        <dbReference type="Proteomes" id="UP001150924"/>
    </source>
</evidence>
<organism evidence="9 10">
    <name type="scientific">Nannocystis pusilla</name>
    <dbReference type="NCBI Taxonomy" id="889268"/>
    <lineage>
        <taxon>Bacteria</taxon>
        <taxon>Pseudomonadati</taxon>
        <taxon>Myxococcota</taxon>
        <taxon>Polyangia</taxon>
        <taxon>Nannocystales</taxon>
        <taxon>Nannocystaceae</taxon>
        <taxon>Nannocystis</taxon>
    </lineage>
</organism>
<dbReference type="PROSITE" id="PS00108">
    <property type="entry name" value="PROTEIN_KINASE_ST"/>
    <property type="match status" value="1"/>
</dbReference>
<keyword evidence="3 9" id="KW-0418">Kinase</keyword>